<dbReference type="Proteomes" id="UP001054252">
    <property type="component" value="Unassembled WGS sequence"/>
</dbReference>
<dbReference type="AlphaFoldDB" id="A0AAV5KR14"/>
<evidence type="ECO:0000256" key="1">
    <source>
        <dbReference type="ARBA" id="ARBA00022801"/>
    </source>
</evidence>
<name>A0AAV5KR14_9ROSI</name>
<evidence type="ECO:0008006" key="4">
    <source>
        <dbReference type="Google" id="ProtNLM"/>
    </source>
</evidence>
<protein>
    <recommendedName>
        <fullName evidence="4">Thioesterase domain-containing protein</fullName>
    </recommendedName>
</protein>
<dbReference type="PANTHER" id="PTHR21660:SF1">
    <property type="entry name" value="ACYL-COENZYME A THIOESTERASE 13"/>
    <property type="match status" value="1"/>
</dbReference>
<dbReference type="InterPro" id="IPR029069">
    <property type="entry name" value="HotDog_dom_sf"/>
</dbReference>
<dbReference type="SUPFAM" id="SSF54637">
    <property type="entry name" value="Thioesterase/thiol ester dehydrase-isomerase"/>
    <property type="match status" value="1"/>
</dbReference>
<organism evidence="2 3">
    <name type="scientific">Rubroshorea leprosula</name>
    <dbReference type="NCBI Taxonomy" id="152421"/>
    <lineage>
        <taxon>Eukaryota</taxon>
        <taxon>Viridiplantae</taxon>
        <taxon>Streptophyta</taxon>
        <taxon>Embryophyta</taxon>
        <taxon>Tracheophyta</taxon>
        <taxon>Spermatophyta</taxon>
        <taxon>Magnoliopsida</taxon>
        <taxon>eudicotyledons</taxon>
        <taxon>Gunneridae</taxon>
        <taxon>Pentapetalae</taxon>
        <taxon>rosids</taxon>
        <taxon>malvids</taxon>
        <taxon>Malvales</taxon>
        <taxon>Dipterocarpaceae</taxon>
        <taxon>Rubroshorea</taxon>
    </lineage>
</organism>
<evidence type="ECO:0000313" key="3">
    <source>
        <dbReference type="Proteomes" id="UP001054252"/>
    </source>
</evidence>
<dbReference type="Gene3D" id="3.10.129.10">
    <property type="entry name" value="Hotdog Thioesterase"/>
    <property type="match status" value="1"/>
</dbReference>
<accession>A0AAV5KR14</accession>
<dbReference type="CDD" id="cd03443">
    <property type="entry name" value="PaaI_thioesterase"/>
    <property type="match status" value="1"/>
</dbReference>
<proteinExistence type="predicted"/>
<dbReference type="EMBL" id="BPVZ01000074">
    <property type="protein sequence ID" value="GKV27090.1"/>
    <property type="molecule type" value="Genomic_DNA"/>
</dbReference>
<dbReference type="GO" id="GO:0047617">
    <property type="term" value="F:fatty acyl-CoA hydrolase activity"/>
    <property type="evidence" value="ECO:0007669"/>
    <property type="project" value="InterPro"/>
</dbReference>
<dbReference type="PANTHER" id="PTHR21660">
    <property type="entry name" value="THIOESTERASE SUPERFAMILY MEMBER-RELATED"/>
    <property type="match status" value="1"/>
</dbReference>
<keyword evidence="1" id="KW-0378">Hydrolase</keyword>
<dbReference type="InterPro" id="IPR039298">
    <property type="entry name" value="ACOT13"/>
</dbReference>
<sequence>MEDKSRQIPLEWLAPLEWLKKISEGNTTSKLEAITMEGLQIVNVQKGLIRCNFTVPSIVSDSDGNWQVGAMAALIDCVAGAAIHTTTVGHINVTLDFTISYHSTANIQVSTLSQFVDI</sequence>
<evidence type="ECO:0000313" key="2">
    <source>
        <dbReference type="EMBL" id="GKV27090.1"/>
    </source>
</evidence>
<comment type="caution">
    <text evidence="2">The sequence shown here is derived from an EMBL/GenBank/DDBJ whole genome shotgun (WGS) entry which is preliminary data.</text>
</comment>
<gene>
    <name evidence="2" type="ORF">SLEP1_g36299</name>
</gene>
<keyword evidence="3" id="KW-1185">Reference proteome</keyword>
<reference evidence="2 3" key="1">
    <citation type="journal article" date="2021" name="Commun. Biol.">
        <title>The genome of Shorea leprosula (Dipterocarpaceae) highlights the ecological relevance of drought in aseasonal tropical rainforests.</title>
        <authorList>
            <person name="Ng K.K.S."/>
            <person name="Kobayashi M.J."/>
            <person name="Fawcett J.A."/>
            <person name="Hatakeyama M."/>
            <person name="Paape T."/>
            <person name="Ng C.H."/>
            <person name="Ang C.C."/>
            <person name="Tnah L.H."/>
            <person name="Lee C.T."/>
            <person name="Nishiyama T."/>
            <person name="Sese J."/>
            <person name="O'Brien M.J."/>
            <person name="Copetti D."/>
            <person name="Mohd Noor M.I."/>
            <person name="Ong R.C."/>
            <person name="Putra M."/>
            <person name="Sireger I.Z."/>
            <person name="Indrioko S."/>
            <person name="Kosugi Y."/>
            <person name="Izuno A."/>
            <person name="Isagi Y."/>
            <person name="Lee S.L."/>
            <person name="Shimizu K.K."/>
        </authorList>
    </citation>
    <scope>NUCLEOTIDE SEQUENCE [LARGE SCALE GENOMIC DNA]</scope>
    <source>
        <strain evidence="2">214</strain>
    </source>
</reference>